<evidence type="ECO:0000256" key="3">
    <source>
        <dbReference type="ARBA" id="ARBA00022723"/>
    </source>
</evidence>
<dbReference type="InterPro" id="IPR006439">
    <property type="entry name" value="HAD-SF_hydro_IA"/>
</dbReference>
<dbReference type="NCBIfam" id="TIGR01509">
    <property type="entry name" value="HAD-SF-IA-v3"/>
    <property type="match status" value="1"/>
</dbReference>
<dbReference type="EMBL" id="CP102480">
    <property type="protein sequence ID" value="UUX51457.1"/>
    <property type="molecule type" value="Genomic_DNA"/>
</dbReference>
<dbReference type="PRINTS" id="PR00413">
    <property type="entry name" value="HADHALOGNASE"/>
</dbReference>
<proteinExistence type="inferred from homology"/>
<dbReference type="PANTHER" id="PTHR46193:SF10">
    <property type="entry name" value="6-PHOSPHOGLUCONATE PHOSPHATASE"/>
    <property type="match status" value="1"/>
</dbReference>
<evidence type="ECO:0000256" key="1">
    <source>
        <dbReference type="ARBA" id="ARBA00001946"/>
    </source>
</evidence>
<evidence type="ECO:0000313" key="5">
    <source>
        <dbReference type="EMBL" id="UUX51457.1"/>
    </source>
</evidence>
<dbReference type="GO" id="GO:0003824">
    <property type="term" value="F:catalytic activity"/>
    <property type="evidence" value="ECO:0007669"/>
    <property type="project" value="UniProtKB-ARBA"/>
</dbReference>
<keyword evidence="6" id="KW-1185">Reference proteome</keyword>
<dbReference type="Gene3D" id="1.10.150.240">
    <property type="entry name" value="Putative phosphatase, domain 2"/>
    <property type="match status" value="1"/>
</dbReference>
<dbReference type="SFLD" id="SFLDG01129">
    <property type="entry name" value="C1.5:_HAD__Beta-PGM__Phosphata"/>
    <property type="match status" value="1"/>
</dbReference>
<dbReference type="KEGG" id="naci:NUH88_07105"/>
<accession>A0A9J7AYE9</accession>
<sequence>MFSAIIFDCDGVLINSESILRTYHIRHLAGFGLHYEPESYSRKFKGKAWPQFVALVEEEFQEKFGKPLPDGCFDSVRDDTWAEYQRSLGATDGVEALLSSLTLPKAVASNSHAASLERKLKLTGLHAHFDPYLIALDHVSRGKPAPDMFLHAADRLGAAPETCLVIEDSTTGVTAATEAGMTSWGYVGESADDPGLPDQLRAAGASEIFVHHDEIRERLG</sequence>
<dbReference type="InterPro" id="IPR023214">
    <property type="entry name" value="HAD_sf"/>
</dbReference>
<dbReference type="AlphaFoldDB" id="A0A9J7AYE9"/>
<dbReference type="InterPro" id="IPR023198">
    <property type="entry name" value="PGP-like_dom2"/>
</dbReference>
<keyword evidence="3" id="KW-0479">Metal-binding</keyword>
<evidence type="ECO:0000256" key="4">
    <source>
        <dbReference type="ARBA" id="ARBA00022842"/>
    </source>
</evidence>
<dbReference type="InterPro" id="IPR036412">
    <property type="entry name" value="HAD-like_sf"/>
</dbReference>
<protein>
    <submittedName>
        <fullName evidence="5">HAD family phosphatase</fullName>
    </submittedName>
</protein>
<comment type="similarity">
    <text evidence="2">Belongs to the HAD-like hydrolase superfamily. CbbY/CbbZ/Gph/YieH family.</text>
</comment>
<dbReference type="InterPro" id="IPR051600">
    <property type="entry name" value="Beta-PGM-like"/>
</dbReference>
<dbReference type="SFLD" id="SFLDS00003">
    <property type="entry name" value="Haloacid_Dehalogenase"/>
    <property type="match status" value="1"/>
</dbReference>
<reference evidence="5" key="1">
    <citation type="submission" date="2022-08" db="EMBL/GenBank/DDBJ databases">
        <title>Nisaea acidiphila sp. nov., isolated from a marine algal debris and emended description of the genus Nisaea Urios et al. 2008.</title>
        <authorList>
            <person name="Kwon K."/>
        </authorList>
    </citation>
    <scope>NUCLEOTIDE SEQUENCE</scope>
    <source>
        <strain evidence="5">MEBiC11861</strain>
    </source>
</reference>
<dbReference type="RefSeq" id="WP_257770960.1">
    <property type="nucleotide sequence ID" value="NZ_CP102480.1"/>
</dbReference>
<evidence type="ECO:0000313" key="6">
    <source>
        <dbReference type="Proteomes" id="UP001060336"/>
    </source>
</evidence>
<name>A0A9J7AYE9_9PROT</name>
<dbReference type="Gene3D" id="3.40.50.1000">
    <property type="entry name" value="HAD superfamily/HAD-like"/>
    <property type="match status" value="1"/>
</dbReference>
<dbReference type="GO" id="GO:0046872">
    <property type="term" value="F:metal ion binding"/>
    <property type="evidence" value="ECO:0007669"/>
    <property type="project" value="UniProtKB-KW"/>
</dbReference>
<organism evidence="5 6">
    <name type="scientific">Nisaea acidiphila</name>
    <dbReference type="NCBI Taxonomy" id="1862145"/>
    <lineage>
        <taxon>Bacteria</taxon>
        <taxon>Pseudomonadati</taxon>
        <taxon>Pseudomonadota</taxon>
        <taxon>Alphaproteobacteria</taxon>
        <taxon>Rhodospirillales</taxon>
        <taxon>Thalassobaculaceae</taxon>
        <taxon>Nisaea</taxon>
    </lineage>
</organism>
<comment type="cofactor">
    <cofactor evidence="1">
        <name>Mg(2+)</name>
        <dbReference type="ChEBI" id="CHEBI:18420"/>
    </cofactor>
</comment>
<dbReference type="PANTHER" id="PTHR46193">
    <property type="entry name" value="6-PHOSPHOGLUCONATE PHOSPHATASE"/>
    <property type="match status" value="1"/>
</dbReference>
<dbReference type="Pfam" id="PF00702">
    <property type="entry name" value="Hydrolase"/>
    <property type="match status" value="1"/>
</dbReference>
<keyword evidence="4" id="KW-0460">Magnesium</keyword>
<dbReference type="Proteomes" id="UP001060336">
    <property type="component" value="Chromosome"/>
</dbReference>
<evidence type="ECO:0000256" key="2">
    <source>
        <dbReference type="ARBA" id="ARBA00006171"/>
    </source>
</evidence>
<dbReference type="SUPFAM" id="SSF56784">
    <property type="entry name" value="HAD-like"/>
    <property type="match status" value="1"/>
</dbReference>
<gene>
    <name evidence="5" type="ORF">NUH88_07105</name>
</gene>